<dbReference type="InterPro" id="IPR001543">
    <property type="entry name" value="FliN-like_C"/>
</dbReference>
<dbReference type="Gene3D" id="2.30.330.10">
    <property type="entry name" value="SpoA-like"/>
    <property type="match status" value="1"/>
</dbReference>
<dbReference type="Proteomes" id="UP000256845">
    <property type="component" value="Unassembled WGS sequence"/>
</dbReference>
<dbReference type="Pfam" id="PF01052">
    <property type="entry name" value="FliMN_C"/>
    <property type="match status" value="1"/>
</dbReference>
<accession>A0A3D9H2M3</accession>
<reference evidence="3 4" key="1">
    <citation type="submission" date="2018-07" db="EMBL/GenBank/DDBJ databases">
        <title>Genomic Encyclopedia of Type Strains, Phase III (KMG-III): the genomes of soil and plant-associated and newly described type strains.</title>
        <authorList>
            <person name="Whitman W."/>
        </authorList>
    </citation>
    <scope>NUCLEOTIDE SEQUENCE [LARGE SCALE GENOMIC DNA]</scope>
    <source>
        <strain evidence="3 4">CECT 8488</strain>
    </source>
</reference>
<evidence type="ECO:0000313" key="3">
    <source>
        <dbReference type="EMBL" id="RED43735.1"/>
    </source>
</evidence>
<dbReference type="PANTHER" id="PTHR30034:SF6">
    <property type="entry name" value="YOP PROTEINS TRANSLOCATION PROTEIN Q"/>
    <property type="match status" value="1"/>
</dbReference>
<sequence>MVIGAMHPPDSQIAGSAVPLEAGDFLGLPSEDPTHSELIYRMNAVRVPMDILGGRFQINLMPHRPCSDIHYQSGLEARGQSGRLMLDRGLVALCLRFFDSAVDWHGLPESVTQVALDAVLLGLQNWLFEKTSLDLRLRLSTGVQEETESENATVRGALLVVSAGDRIIGSATIEGDMAFLGAVMGAIDQFMPLCTSPLPGLSFPAKAVFRMRQLDLGTFRSLSCGDILLAGPHALERCELILPWLTAICAVDDTRLIVSELIRKRQMSPDEEELGAVSEQSSSPENEIPAPGDRAGQAAADHGDELPLNPKEIPVNITVELAQIQLLLADVEQIGPGYVLEIGQSFNDMVQVKANGQHLSSGVLVRLGDQLGVRLVGDLE</sequence>
<evidence type="ECO:0000256" key="1">
    <source>
        <dbReference type="SAM" id="MobiDB-lite"/>
    </source>
</evidence>
<feature type="region of interest" description="Disordered" evidence="1">
    <location>
        <begin position="269"/>
        <end position="305"/>
    </location>
</feature>
<evidence type="ECO:0000259" key="2">
    <source>
        <dbReference type="Pfam" id="PF01052"/>
    </source>
</evidence>
<dbReference type="GO" id="GO:0071978">
    <property type="term" value="P:bacterial-type flagellum-dependent swarming motility"/>
    <property type="evidence" value="ECO:0007669"/>
    <property type="project" value="TreeGrafter"/>
</dbReference>
<evidence type="ECO:0000313" key="4">
    <source>
        <dbReference type="Proteomes" id="UP000256845"/>
    </source>
</evidence>
<name>A0A3D9H2M3_9PROT</name>
<comment type="caution">
    <text evidence="3">The sequence shown here is derived from an EMBL/GenBank/DDBJ whole genome shotgun (WGS) entry which is preliminary data.</text>
</comment>
<organism evidence="3 4">
    <name type="scientific">Aestuariispira insulae</name>
    <dbReference type="NCBI Taxonomy" id="1461337"/>
    <lineage>
        <taxon>Bacteria</taxon>
        <taxon>Pseudomonadati</taxon>
        <taxon>Pseudomonadota</taxon>
        <taxon>Alphaproteobacteria</taxon>
        <taxon>Rhodospirillales</taxon>
        <taxon>Kiloniellaceae</taxon>
        <taxon>Aestuariispira</taxon>
    </lineage>
</organism>
<dbReference type="AlphaFoldDB" id="A0A3D9H2M3"/>
<keyword evidence="3" id="KW-0969">Cilium</keyword>
<dbReference type="EMBL" id="QRDW01000020">
    <property type="protein sequence ID" value="RED43735.1"/>
    <property type="molecule type" value="Genomic_DNA"/>
</dbReference>
<proteinExistence type="predicted"/>
<protein>
    <submittedName>
        <fullName evidence="3">Flagellar motor switch/type III secretory pathway protein FliN</fullName>
    </submittedName>
</protein>
<dbReference type="GO" id="GO:0050918">
    <property type="term" value="P:positive chemotaxis"/>
    <property type="evidence" value="ECO:0007669"/>
    <property type="project" value="TreeGrafter"/>
</dbReference>
<gene>
    <name evidence="3" type="ORF">DFP90_12019</name>
</gene>
<dbReference type="PANTHER" id="PTHR30034">
    <property type="entry name" value="FLAGELLAR MOTOR SWITCH PROTEIN FLIM"/>
    <property type="match status" value="1"/>
</dbReference>
<dbReference type="InterPro" id="IPR036429">
    <property type="entry name" value="SpoA-like_sf"/>
</dbReference>
<feature type="domain" description="Flagellar motor switch protein FliN-like C-terminal" evidence="2">
    <location>
        <begin position="312"/>
        <end position="376"/>
    </location>
</feature>
<dbReference type="SUPFAM" id="SSF101801">
    <property type="entry name" value="Surface presentation of antigens (SPOA)"/>
    <property type="match status" value="1"/>
</dbReference>
<keyword evidence="3" id="KW-0966">Cell projection</keyword>
<keyword evidence="3" id="KW-0282">Flagellum</keyword>
<keyword evidence="4" id="KW-1185">Reference proteome</keyword>